<dbReference type="Proteomes" id="UP001321018">
    <property type="component" value="Unassembled WGS sequence"/>
</dbReference>
<evidence type="ECO:0000313" key="5">
    <source>
        <dbReference type="Proteomes" id="UP001320972"/>
    </source>
</evidence>
<dbReference type="EMBL" id="JAOPKB010000002">
    <property type="protein sequence ID" value="MCU4972165.1"/>
    <property type="molecule type" value="Genomic_DNA"/>
</dbReference>
<dbReference type="Proteomes" id="UP001320972">
    <property type="component" value="Unassembled WGS sequence"/>
</dbReference>
<keyword evidence="5" id="KW-1185">Reference proteome</keyword>
<feature type="domain" description="Halobacterial output" evidence="2">
    <location>
        <begin position="25"/>
        <end position="95"/>
    </location>
</feature>
<feature type="region of interest" description="Disordered" evidence="1">
    <location>
        <begin position="1"/>
        <end position="22"/>
    </location>
</feature>
<accession>A0AAP3E3Q8</accession>
<evidence type="ECO:0000313" key="6">
    <source>
        <dbReference type="Proteomes" id="UP001321018"/>
    </source>
</evidence>
<comment type="caution">
    <text evidence="3">The sequence shown here is derived from an EMBL/GenBank/DDBJ whole genome shotgun (WGS) entry which is preliminary data.</text>
</comment>
<evidence type="ECO:0000313" key="4">
    <source>
        <dbReference type="EMBL" id="MCU4972165.1"/>
    </source>
</evidence>
<dbReference type="RefSeq" id="WP_338005051.1">
    <property type="nucleotide sequence ID" value="NZ_JAOPKA010000013.1"/>
</dbReference>
<organism evidence="3 6">
    <name type="scientific">Natronoglomus mannanivorans</name>
    <dbReference type="NCBI Taxonomy" id="2979990"/>
    <lineage>
        <taxon>Archaea</taxon>
        <taxon>Methanobacteriati</taxon>
        <taxon>Methanobacteriota</taxon>
        <taxon>Stenosarchaea group</taxon>
        <taxon>Halobacteria</taxon>
        <taxon>Halobacteriales</taxon>
        <taxon>Natrialbaceae</taxon>
        <taxon>Natronoglomus</taxon>
    </lineage>
</organism>
<name>A0AAP3E3Q8_9EURY</name>
<evidence type="ECO:0000259" key="2">
    <source>
        <dbReference type="Pfam" id="PF18545"/>
    </source>
</evidence>
<sequence>MSDTNWSGDPPETFGPTHTAAFEPDEDASTAVVLAVSEASGVDPVALSPLYDVVEPDALDALVAHARQTETPARHRLGFTYEGYDVLVRGDGFVVLETLPDGSTASAATALDLE</sequence>
<reference evidence="3 5" key="1">
    <citation type="submission" date="2022-09" db="EMBL/GenBank/DDBJ databases">
        <title>Enrichment on poylsaccharides allowed isolation of novel metabolic and taxonomic groups of Haloarchaea.</title>
        <authorList>
            <person name="Sorokin D.Y."/>
            <person name="Elcheninov A.G."/>
            <person name="Khizhniak T.V."/>
            <person name="Kolganova T.V."/>
            <person name="Kublanov I.V."/>
        </authorList>
    </citation>
    <scope>NUCLEOTIDE SEQUENCE</scope>
    <source>
        <strain evidence="4 5">AArc-m2/3/4</strain>
        <strain evidence="3">AArc-xg1-1</strain>
    </source>
</reference>
<dbReference type="Pfam" id="PF18545">
    <property type="entry name" value="HalOD1"/>
    <property type="match status" value="1"/>
</dbReference>
<protein>
    <recommendedName>
        <fullName evidence="2">Halobacterial output domain-containing protein</fullName>
    </recommendedName>
</protein>
<evidence type="ECO:0000256" key="1">
    <source>
        <dbReference type="SAM" id="MobiDB-lite"/>
    </source>
</evidence>
<dbReference type="InterPro" id="IPR040624">
    <property type="entry name" value="HalOD1"/>
</dbReference>
<dbReference type="AlphaFoldDB" id="A0AAP3E3Q8"/>
<proteinExistence type="predicted"/>
<dbReference type="EMBL" id="JAOPKA010000013">
    <property type="protein sequence ID" value="MCU4743239.1"/>
    <property type="molecule type" value="Genomic_DNA"/>
</dbReference>
<evidence type="ECO:0000313" key="3">
    <source>
        <dbReference type="EMBL" id="MCU4743239.1"/>
    </source>
</evidence>
<gene>
    <name evidence="4" type="ORF">OB955_05385</name>
    <name evidence="3" type="ORF">OB960_17770</name>
</gene>